<dbReference type="PANTHER" id="PTHR11439">
    <property type="entry name" value="GAG-POL-RELATED RETROTRANSPOSON"/>
    <property type="match status" value="1"/>
</dbReference>
<reference evidence="1" key="2">
    <citation type="journal article" date="2024" name="Plant">
        <title>Genomic evolution and insights into agronomic trait innovations of Sesamum species.</title>
        <authorList>
            <person name="Miao H."/>
            <person name="Wang L."/>
            <person name="Qu L."/>
            <person name="Liu H."/>
            <person name="Sun Y."/>
            <person name="Le M."/>
            <person name="Wang Q."/>
            <person name="Wei S."/>
            <person name="Zheng Y."/>
            <person name="Lin W."/>
            <person name="Duan Y."/>
            <person name="Cao H."/>
            <person name="Xiong S."/>
            <person name="Wang X."/>
            <person name="Wei L."/>
            <person name="Li C."/>
            <person name="Ma Q."/>
            <person name="Ju M."/>
            <person name="Zhao R."/>
            <person name="Li G."/>
            <person name="Mu C."/>
            <person name="Tian Q."/>
            <person name="Mei H."/>
            <person name="Zhang T."/>
            <person name="Gao T."/>
            <person name="Zhang H."/>
        </authorList>
    </citation>
    <scope>NUCLEOTIDE SEQUENCE</scope>
    <source>
        <strain evidence="1">K16</strain>
    </source>
</reference>
<protein>
    <submittedName>
        <fullName evidence="1">Retrovirus-related Pol polyprotein from transposon RE2</fullName>
    </submittedName>
</protein>
<proteinExistence type="predicted"/>
<accession>A0AAE2BKA8</accession>
<evidence type="ECO:0000313" key="2">
    <source>
        <dbReference type="Proteomes" id="UP001289374"/>
    </source>
</evidence>
<reference evidence="1" key="1">
    <citation type="submission" date="2020-06" db="EMBL/GenBank/DDBJ databases">
        <authorList>
            <person name="Li T."/>
            <person name="Hu X."/>
            <person name="Zhang T."/>
            <person name="Song X."/>
            <person name="Zhang H."/>
            <person name="Dai N."/>
            <person name="Sheng W."/>
            <person name="Hou X."/>
            <person name="Wei L."/>
        </authorList>
    </citation>
    <scope>NUCLEOTIDE SEQUENCE</scope>
    <source>
        <strain evidence="1">K16</strain>
        <tissue evidence="1">Leaf</tissue>
    </source>
</reference>
<name>A0AAE2BKA8_9LAMI</name>
<dbReference type="EMBL" id="JACGWL010000014">
    <property type="protein sequence ID" value="KAK4388518.1"/>
    <property type="molecule type" value="Genomic_DNA"/>
</dbReference>
<organism evidence="1 2">
    <name type="scientific">Sesamum angolense</name>
    <dbReference type="NCBI Taxonomy" id="2727404"/>
    <lineage>
        <taxon>Eukaryota</taxon>
        <taxon>Viridiplantae</taxon>
        <taxon>Streptophyta</taxon>
        <taxon>Embryophyta</taxon>
        <taxon>Tracheophyta</taxon>
        <taxon>Spermatophyta</taxon>
        <taxon>Magnoliopsida</taxon>
        <taxon>eudicotyledons</taxon>
        <taxon>Gunneridae</taxon>
        <taxon>Pentapetalae</taxon>
        <taxon>asterids</taxon>
        <taxon>lamiids</taxon>
        <taxon>Lamiales</taxon>
        <taxon>Pedaliaceae</taxon>
        <taxon>Sesamum</taxon>
    </lineage>
</organism>
<dbReference type="Proteomes" id="UP001289374">
    <property type="component" value="Unassembled WGS sequence"/>
</dbReference>
<dbReference type="PANTHER" id="PTHR11439:SF470">
    <property type="entry name" value="CYSTEINE-RICH RLK (RECEPTOR-LIKE PROTEIN KINASE) 8"/>
    <property type="match status" value="1"/>
</dbReference>
<gene>
    <name evidence="1" type="ORF">Sango_2458400</name>
</gene>
<comment type="caution">
    <text evidence="1">The sequence shown here is derived from an EMBL/GenBank/DDBJ whole genome shotgun (WGS) entry which is preliminary data.</text>
</comment>
<dbReference type="AlphaFoldDB" id="A0AAE2BKA8"/>
<keyword evidence="2" id="KW-1185">Reference proteome</keyword>
<evidence type="ECO:0000313" key="1">
    <source>
        <dbReference type="EMBL" id="KAK4388518.1"/>
    </source>
</evidence>
<sequence length="113" mass="12714">MVLNSVQNLVPHSLILRSIDDIGRLLYLGFTRPDLSFAVQQLSQFLQRPTDQHWTAALHIVRYLKGSLDTGLFFPASNSFKLFAYTDVDWGSCVDTRRSVTGFCIIFGSSLIS</sequence>